<dbReference type="GO" id="GO:0003677">
    <property type="term" value="F:DNA binding"/>
    <property type="evidence" value="ECO:0007669"/>
    <property type="project" value="InterPro"/>
</dbReference>
<reference evidence="2" key="1">
    <citation type="journal article" date="2023" name="Microorganisms">
        <title>Genomic Characterization of Arcobacter butzleri Strains Isolated from Various Sources in Lithuania.</title>
        <authorList>
            <person name="Uljanovas D."/>
            <person name="Golz G."/>
            <person name="Fleischmann S."/>
            <person name="Kudirkiene E."/>
            <person name="Kasetiene N."/>
            <person name="Grineviciene A."/>
            <person name="Tamuleviciene E."/>
            <person name="Aksomaitiene J."/>
            <person name="Alter T."/>
            <person name="Malakauskas M."/>
        </authorList>
    </citation>
    <scope>NUCLEOTIDE SEQUENCE</scope>
    <source>
        <strain evidence="2">W48</strain>
    </source>
</reference>
<organism evidence="2 3">
    <name type="scientific">Aliarcobacter butzleri</name>
    <dbReference type="NCBI Taxonomy" id="28197"/>
    <lineage>
        <taxon>Bacteria</taxon>
        <taxon>Pseudomonadati</taxon>
        <taxon>Campylobacterota</taxon>
        <taxon>Epsilonproteobacteria</taxon>
        <taxon>Campylobacterales</taxon>
        <taxon>Arcobacteraceae</taxon>
        <taxon>Aliarcobacter</taxon>
    </lineage>
</organism>
<gene>
    <name evidence="2" type="ORF">PJV88_10040</name>
</gene>
<dbReference type="Gene3D" id="1.10.260.40">
    <property type="entry name" value="lambda repressor-like DNA-binding domains"/>
    <property type="match status" value="1"/>
</dbReference>
<proteinExistence type="predicted"/>
<comment type="caution">
    <text evidence="2">The sequence shown here is derived from an EMBL/GenBank/DDBJ whole genome shotgun (WGS) entry which is preliminary data.</text>
</comment>
<accession>A0AAW7Q760</accession>
<reference evidence="2" key="2">
    <citation type="submission" date="2023-01" db="EMBL/GenBank/DDBJ databases">
        <authorList>
            <person name="Uljanovas D."/>
        </authorList>
    </citation>
    <scope>NUCLEOTIDE SEQUENCE</scope>
    <source>
        <strain evidence="2">W48</strain>
    </source>
</reference>
<dbReference type="AlphaFoldDB" id="A0AAW7Q760"/>
<dbReference type="CDD" id="cd00093">
    <property type="entry name" value="HTH_XRE"/>
    <property type="match status" value="1"/>
</dbReference>
<name>A0AAW7Q760_9BACT</name>
<dbReference type="EMBL" id="JAQJJC010000018">
    <property type="protein sequence ID" value="MDN5114969.1"/>
    <property type="molecule type" value="Genomic_DNA"/>
</dbReference>
<evidence type="ECO:0000313" key="2">
    <source>
        <dbReference type="EMBL" id="MDN5114969.1"/>
    </source>
</evidence>
<evidence type="ECO:0000313" key="3">
    <source>
        <dbReference type="Proteomes" id="UP001170713"/>
    </source>
</evidence>
<dbReference type="InterPro" id="IPR001387">
    <property type="entry name" value="Cro/C1-type_HTH"/>
</dbReference>
<dbReference type="SUPFAM" id="SSF47413">
    <property type="entry name" value="lambda repressor-like DNA-binding domains"/>
    <property type="match status" value="1"/>
</dbReference>
<dbReference type="Proteomes" id="UP001170713">
    <property type="component" value="Unassembled WGS sequence"/>
</dbReference>
<dbReference type="PROSITE" id="PS50943">
    <property type="entry name" value="HTH_CROC1"/>
    <property type="match status" value="1"/>
</dbReference>
<dbReference type="InterPro" id="IPR010982">
    <property type="entry name" value="Lambda_DNA-bd_dom_sf"/>
</dbReference>
<feature type="domain" description="HTH cro/C1-type" evidence="1">
    <location>
        <begin position="22"/>
        <end position="79"/>
    </location>
</feature>
<evidence type="ECO:0000259" key="1">
    <source>
        <dbReference type="PROSITE" id="PS50943"/>
    </source>
</evidence>
<dbReference type="RefSeq" id="WP_301343278.1">
    <property type="nucleotide sequence ID" value="NZ_JAQJJC010000018.1"/>
</dbReference>
<sequence length="81" mass="9548">MKDIDFTDEMLFNFYECISKNIIRIRKEKKVSQLKLANAIGHQNATFLGKAELLAEGKHFNLEHIYKISQVLEIDIEEFFK</sequence>
<protein>
    <submittedName>
        <fullName evidence="2">Helix-turn-helix transcriptional regulator</fullName>
    </submittedName>
</protein>